<evidence type="ECO:0000256" key="1">
    <source>
        <dbReference type="ARBA" id="ARBA00022723"/>
    </source>
</evidence>
<feature type="compositionally biased region" description="Polar residues" evidence="4">
    <location>
        <begin position="396"/>
        <end position="407"/>
    </location>
</feature>
<dbReference type="Gene3D" id="3.30.60.90">
    <property type="match status" value="1"/>
</dbReference>
<organism evidence="6">
    <name type="scientific">Corethron hystrix</name>
    <dbReference type="NCBI Taxonomy" id="216773"/>
    <lineage>
        <taxon>Eukaryota</taxon>
        <taxon>Sar</taxon>
        <taxon>Stramenopiles</taxon>
        <taxon>Ochrophyta</taxon>
        <taxon>Bacillariophyta</taxon>
        <taxon>Coscinodiscophyceae</taxon>
        <taxon>Corethrophycidae</taxon>
        <taxon>Corethrales</taxon>
        <taxon>Corethraceae</taxon>
        <taxon>Corethron</taxon>
    </lineage>
</organism>
<feature type="compositionally biased region" description="Basic residues" evidence="4">
    <location>
        <begin position="163"/>
        <end position="179"/>
    </location>
</feature>
<dbReference type="InterPro" id="IPR043145">
    <property type="entry name" value="Znf_ZZ_sf"/>
</dbReference>
<dbReference type="InterPro" id="IPR000433">
    <property type="entry name" value="Znf_ZZ"/>
</dbReference>
<evidence type="ECO:0000256" key="4">
    <source>
        <dbReference type="SAM" id="MobiDB-lite"/>
    </source>
</evidence>
<reference evidence="6" key="1">
    <citation type="submission" date="2021-01" db="EMBL/GenBank/DDBJ databases">
        <authorList>
            <person name="Corre E."/>
            <person name="Pelletier E."/>
            <person name="Niang G."/>
            <person name="Scheremetjew M."/>
            <person name="Finn R."/>
            <person name="Kale V."/>
            <person name="Holt S."/>
            <person name="Cochrane G."/>
            <person name="Meng A."/>
            <person name="Brown T."/>
            <person name="Cohen L."/>
        </authorList>
    </citation>
    <scope>NUCLEOTIDE SEQUENCE</scope>
    <source>
        <strain evidence="6">308</strain>
    </source>
</reference>
<dbReference type="Pfam" id="PF00569">
    <property type="entry name" value="ZZ"/>
    <property type="match status" value="1"/>
</dbReference>
<keyword evidence="3" id="KW-0862">Zinc</keyword>
<sequence>MSQTEGMDTYLAVKLNINYDTYRRVSIQRLKRDPEKASFRDNISFNKLKRLAIDYLPKKEENKNDSSVLEEESAKKSPDDKQAKKPKNSYQDYIVTVTYFDEEGDEITISSDIELVEAFENFMRVNKKSDSYVFNTCAVVKRKGDEDIFDGLPLKNIRIVRMKRRAAQKARANGRKMRKRDSSSQADRKLKKKKAPSDAAIKKEIQSPPQSNCNREFDPDFIHARHTCDGCGVSPIVGFRYNAKNLINYDLCQNCKTNYDEGEKKDIIFRQAQKNSDRRFVPLCGRAIRRGTCLFQEDSNLAEAIKRSFKTLLEEKTSQTSEKRVAEVTTEVGSLVLTGDGADDSKKENQILELENDARLVDAKSVNVESVNVEPIAVELVDSESVAVEQEKNEDVSQSPDLSATQRNEQEDTKDDTFFDDDDAYISADDGKMKVSNSRGVDHEGSEADDDFQDVNMEIIEERDEEKSESNEVLKMETNEEVVDDFTEKTNASPAVETTEHIGIVCERNETQENVTPEDKDNVKEFDNEVNNVEESIIDLQPNENVDKEMSGKSGSDTEWDILDQDVERPSDELACATKLMGSSLFNSDLGTSQLTNISGRSEISSLTASSALMNRWGREVLKLRELGFSNDAQSVDVLETLYAESLDGNGDKSVTVERAVEYMVEKLT</sequence>
<keyword evidence="2" id="KW-0863">Zinc-finger</keyword>
<protein>
    <recommendedName>
        <fullName evidence="5">ZZ-type domain-containing protein</fullName>
    </recommendedName>
</protein>
<keyword evidence="1" id="KW-0479">Metal-binding</keyword>
<accession>A0A7S1G1X9</accession>
<gene>
    <name evidence="6" type="ORF">CHYS00102_LOCUS31121</name>
</gene>
<feature type="compositionally biased region" description="Basic and acidic residues" evidence="4">
    <location>
        <begin position="408"/>
        <end position="417"/>
    </location>
</feature>
<name>A0A7S1G1X9_9STRA</name>
<dbReference type="SMART" id="SM00291">
    <property type="entry name" value="ZnF_ZZ"/>
    <property type="match status" value="1"/>
</dbReference>
<dbReference type="Gene3D" id="3.10.20.90">
    <property type="entry name" value="Phosphatidylinositol 3-kinase Catalytic Subunit, Chain A, domain 1"/>
    <property type="match status" value="1"/>
</dbReference>
<feature type="domain" description="ZZ-type" evidence="5">
    <location>
        <begin position="222"/>
        <end position="265"/>
    </location>
</feature>
<evidence type="ECO:0000256" key="3">
    <source>
        <dbReference type="ARBA" id="ARBA00022833"/>
    </source>
</evidence>
<dbReference type="AlphaFoldDB" id="A0A7S1G1X9"/>
<feature type="compositionally biased region" description="Basic and acidic residues" evidence="4">
    <location>
        <begin position="72"/>
        <end position="83"/>
    </location>
</feature>
<dbReference type="SUPFAM" id="SSF57850">
    <property type="entry name" value="RING/U-box"/>
    <property type="match status" value="1"/>
</dbReference>
<evidence type="ECO:0000313" key="6">
    <source>
        <dbReference type="EMBL" id="CAD8903901.1"/>
    </source>
</evidence>
<feature type="region of interest" description="Disordered" evidence="4">
    <location>
        <begin position="62"/>
        <end position="87"/>
    </location>
</feature>
<feature type="region of interest" description="Disordered" evidence="4">
    <location>
        <begin position="386"/>
        <end position="421"/>
    </location>
</feature>
<dbReference type="EMBL" id="HBFR01042567">
    <property type="protein sequence ID" value="CAD8903901.1"/>
    <property type="molecule type" value="Transcribed_RNA"/>
</dbReference>
<evidence type="ECO:0000259" key="5">
    <source>
        <dbReference type="SMART" id="SM00291"/>
    </source>
</evidence>
<feature type="region of interest" description="Disordered" evidence="4">
    <location>
        <begin position="163"/>
        <end position="213"/>
    </location>
</feature>
<evidence type="ECO:0000256" key="2">
    <source>
        <dbReference type="ARBA" id="ARBA00022771"/>
    </source>
</evidence>
<proteinExistence type="predicted"/>
<dbReference type="SUPFAM" id="SSF54277">
    <property type="entry name" value="CAD &amp; PB1 domains"/>
    <property type="match status" value="1"/>
</dbReference>
<dbReference type="GO" id="GO:0008270">
    <property type="term" value="F:zinc ion binding"/>
    <property type="evidence" value="ECO:0007669"/>
    <property type="project" value="UniProtKB-KW"/>
</dbReference>